<gene>
    <name evidence="2" type="ORF">MSAN_00773000</name>
</gene>
<name>A0A8H7DFN9_9AGAR</name>
<keyword evidence="3" id="KW-1185">Reference proteome</keyword>
<proteinExistence type="predicted"/>
<feature type="region of interest" description="Disordered" evidence="1">
    <location>
        <begin position="526"/>
        <end position="557"/>
    </location>
</feature>
<comment type="caution">
    <text evidence="2">The sequence shown here is derived from an EMBL/GenBank/DDBJ whole genome shotgun (WGS) entry which is preliminary data.</text>
</comment>
<sequence>MPPSQRRGRSQSPEERHAIPPVATPPHPGRRRRRSDSSASEESDNDRDHFSTTSKRRRKSTSSTAPSNVYLALAPPLTSHSSRHGVPSELQSLMDKYRLIRASRQEHPSVSLERLEARQQEIFAEMSRLSSAAINGADHRPLEELLQPVPEPYVEAVDIPPFDTTSIPDPPPLPPFASFPNHADNMAPNEAYQLILIARKKRRAQEDEYDKACYKARIKRVNAAAEHSKTFRDQERRRSEERGIEIARVRAGNETLRLLHLESETLRVNLDRARKNLARVKDLRVLTVKYAYAILNFDLERHGLGDSESLGEEIDHFLGSLWPCLESLCAYSAPPDHELVPTDAPCSVPRTTAVDDESVPVSPHTSPGASAGLVARGSSLRSRERSGRANASSTGSILATTPARASATAPGPGRSITLKVPVLPTHQRSLIISDRRYEEVVSAKSRKLLASKALAGEKLNLHNGCWKCAKAKHVCVRWEGDNSRRCIRCQKAKAGCDTTGSSGLHPSSYYAVNYWNHRHGHPLVDVPDDAILSSHESDAEDGKSNQPDESASAPVHS</sequence>
<evidence type="ECO:0000313" key="2">
    <source>
        <dbReference type="EMBL" id="KAF7371367.1"/>
    </source>
</evidence>
<evidence type="ECO:0000313" key="3">
    <source>
        <dbReference type="Proteomes" id="UP000623467"/>
    </source>
</evidence>
<dbReference type="AlphaFoldDB" id="A0A8H7DFN9"/>
<dbReference type="EMBL" id="JACAZH010000004">
    <property type="protein sequence ID" value="KAF7371367.1"/>
    <property type="molecule type" value="Genomic_DNA"/>
</dbReference>
<organism evidence="2 3">
    <name type="scientific">Mycena sanguinolenta</name>
    <dbReference type="NCBI Taxonomy" id="230812"/>
    <lineage>
        <taxon>Eukaryota</taxon>
        <taxon>Fungi</taxon>
        <taxon>Dikarya</taxon>
        <taxon>Basidiomycota</taxon>
        <taxon>Agaricomycotina</taxon>
        <taxon>Agaricomycetes</taxon>
        <taxon>Agaricomycetidae</taxon>
        <taxon>Agaricales</taxon>
        <taxon>Marasmiineae</taxon>
        <taxon>Mycenaceae</taxon>
        <taxon>Mycena</taxon>
    </lineage>
</organism>
<feature type="region of interest" description="Disordered" evidence="1">
    <location>
        <begin position="348"/>
        <end position="414"/>
    </location>
</feature>
<accession>A0A8H7DFN9</accession>
<reference evidence="2" key="1">
    <citation type="submission" date="2020-05" db="EMBL/GenBank/DDBJ databases">
        <title>Mycena genomes resolve the evolution of fungal bioluminescence.</title>
        <authorList>
            <person name="Tsai I.J."/>
        </authorList>
    </citation>
    <scope>NUCLEOTIDE SEQUENCE</scope>
    <source>
        <strain evidence="2">160909Yilan</strain>
    </source>
</reference>
<dbReference type="Proteomes" id="UP000623467">
    <property type="component" value="Unassembled WGS sequence"/>
</dbReference>
<feature type="compositionally biased region" description="Polar residues" evidence="1">
    <location>
        <begin position="389"/>
        <end position="398"/>
    </location>
</feature>
<evidence type="ECO:0000256" key="1">
    <source>
        <dbReference type="SAM" id="MobiDB-lite"/>
    </source>
</evidence>
<feature type="compositionally biased region" description="Low complexity" evidence="1">
    <location>
        <begin position="399"/>
        <end position="414"/>
    </location>
</feature>
<feature type="region of interest" description="Disordered" evidence="1">
    <location>
        <begin position="1"/>
        <end position="86"/>
    </location>
</feature>
<protein>
    <submittedName>
        <fullName evidence="2">Uncharacterized protein</fullName>
    </submittedName>
</protein>